<keyword evidence="2" id="KW-1185">Reference proteome</keyword>
<proteinExistence type="predicted"/>
<dbReference type="GeneID" id="43666159"/>
<dbReference type="AlphaFoldDB" id="A0A5N6ICZ4"/>
<evidence type="ECO:0000313" key="1">
    <source>
        <dbReference type="EMBL" id="KAE8406019.1"/>
    </source>
</evidence>
<evidence type="ECO:0000313" key="2">
    <source>
        <dbReference type="Proteomes" id="UP000325579"/>
    </source>
</evidence>
<sequence length="79" mass="9089">METWIGGILGVSDVLRTLLTLLYFALFDPPWAIFGQIGKWISWMEKLMLSSMRTECVSDRSSRIEFSQRAGKETQRNGM</sequence>
<dbReference type="Proteomes" id="UP000325579">
    <property type="component" value="Unassembled WGS sequence"/>
</dbReference>
<reference evidence="1 2" key="1">
    <citation type="submission" date="2019-04" db="EMBL/GenBank/DDBJ databases">
        <authorList>
            <consortium name="DOE Joint Genome Institute"/>
            <person name="Mondo S."/>
            <person name="Kjaerbolling I."/>
            <person name="Vesth T."/>
            <person name="Frisvad J.C."/>
            <person name="Nybo J.L."/>
            <person name="Theobald S."/>
            <person name="Kildgaard S."/>
            <person name="Isbrandt T."/>
            <person name="Kuo A."/>
            <person name="Sato A."/>
            <person name="Lyhne E.K."/>
            <person name="Kogle M.E."/>
            <person name="Wiebenga A."/>
            <person name="Kun R.S."/>
            <person name="Lubbers R.J."/>
            <person name="Makela M.R."/>
            <person name="Barry K."/>
            <person name="Chovatia M."/>
            <person name="Clum A."/>
            <person name="Daum C."/>
            <person name="Haridas S."/>
            <person name="He G."/>
            <person name="LaButti K."/>
            <person name="Lipzen A."/>
            <person name="Riley R."/>
            <person name="Salamov A."/>
            <person name="Simmons B.A."/>
            <person name="Magnuson J.K."/>
            <person name="Henrissat B."/>
            <person name="Mortensen U.H."/>
            <person name="Larsen T.O."/>
            <person name="Devries R.P."/>
            <person name="Grigoriev I.V."/>
            <person name="Machida M."/>
            <person name="Baker S.E."/>
            <person name="Andersen M.R."/>
            <person name="Cantor M.N."/>
            <person name="Hua S.X."/>
        </authorList>
    </citation>
    <scope>NUCLEOTIDE SEQUENCE [LARGE SCALE GENOMIC DNA]</scope>
    <source>
        <strain evidence="1 2">CBS 119388</strain>
    </source>
</reference>
<gene>
    <name evidence="1" type="ORF">BDV37DRAFT_243726</name>
</gene>
<name>A0A5N6ICZ4_9EURO</name>
<accession>A0A5N6ICZ4</accession>
<dbReference type="EMBL" id="ML736756">
    <property type="protein sequence ID" value="KAE8406019.1"/>
    <property type="molecule type" value="Genomic_DNA"/>
</dbReference>
<dbReference type="RefSeq" id="XP_031943338.1">
    <property type="nucleotide sequence ID" value="XM_032081468.1"/>
</dbReference>
<accession>A0A5N7DIR7</accession>
<protein>
    <submittedName>
        <fullName evidence="1">Uncharacterized protein</fullName>
    </submittedName>
</protein>
<organism evidence="1 2">
    <name type="scientific">Aspergillus pseudonomiae</name>
    <dbReference type="NCBI Taxonomy" id="1506151"/>
    <lineage>
        <taxon>Eukaryota</taxon>
        <taxon>Fungi</taxon>
        <taxon>Dikarya</taxon>
        <taxon>Ascomycota</taxon>
        <taxon>Pezizomycotina</taxon>
        <taxon>Eurotiomycetes</taxon>
        <taxon>Eurotiomycetidae</taxon>
        <taxon>Eurotiales</taxon>
        <taxon>Aspergillaceae</taxon>
        <taxon>Aspergillus</taxon>
        <taxon>Aspergillus subgen. Circumdati</taxon>
    </lineage>
</organism>